<dbReference type="GO" id="GO:0006401">
    <property type="term" value="P:RNA catabolic process"/>
    <property type="evidence" value="ECO:0007669"/>
    <property type="project" value="TreeGrafter"/>
</dbReference>
<dbReference type="PANTHER" id="PTHR13383">
    <property type="entry name" value="RIBONUCLEASE H2 SUBUNIT B"/>
    <property type="match status" value="1"/>
</dbReference>
<evidence type="ECO:0000256" key="2">
    <source>
        <dbReference type="ARBA" id="ARBA00019062"/>
    </source>
</evidence>
<comment type="subcellular location">
    <subcellularLocation>
        <location evidence="1">Nucleus</location>
    </subcellularLocation>
</comment>
<dbReference type="EMBL" id="PUHP01000401">
    <property type="protein sequence ID" value="TQN70312.1"/>
    <property type="molecule type" value="Genomic_DNA"/>
</dbReference>
<dbReference type="GO" id="GO:0005654">
    <property type="term" value="C:nucleoplasm"/>
    <property type="evidence" value="ECO:0007669"/>
    <property type="project" value="TreeGrafter"/>
</dbReference>
<name>A0A5Q4BTC2_9PEZI</name>
<evidence type="ECO:0000256" key="5">
    <source>
        <dbReference type="ARBA" id="ARBA00033464"/>
    </source>
</evidence>
<protein>
    <recommendedName>
        <fullName evidence="2">Ribonuclease H2 subunit B</fullName>
    </recommendedName>
    <alternativeName>
        <fullName evidence="5">Ribonuclease HI subunit B</fullName>
    </alternativeName>
</protein>
<reference evidence="9 10" key="1">
    <citation type="journal article" date="2019" name="Sci. Rep.">
        <title>Colletotrichum shisoi sp. nov., an anthracnose pathogen of Perilla frutescens in Japan: molecular phylogenetic, morphological and genomic evidence.</title>
        <authorList>
            <person name="Gan P."/>
            <person name="Tsushima A."/>
            <person name="Hiroyama R."/>
            <person name="Narusaka M."/>
            <person name="Takano Y."/>
            <person name="Narusaka Y."/>
            <person name="Kawaradani M."/>
            <person name="Damm U."/>
            <person name="Shirasu K."/>
        </authorList>
    </citation>
    <scope>NUCLEOTIDE SEQUENCE [LARGE SCALE GENOMIC DNA]</scope>
    <source>
        <strain evidence="9 10">PG-2018a</strain>
    </source>
</reference>
<proteinExistence type="predicted"/>
<dbReference type="GO" id="GO:0032299">
    <property type="term" value="C:ribonuclease H2 complex"/>
    <property type="evidence" value="ECO:0007669"/>
    <property type="project" value="InterPro"/>
</dbReference>
<dbReference type="OrthoDB" id="29098at2759"/>
<dbReference type="InterPro" id="IPR041195">
    <property type="entry name" value="Rnh202_N"/>
</dbReference>
<dbReference type="InterPro" id="IPR040456">
    <property type="entry name" value="RNase_H2_suB"/>
</dbReference>
<dbReference type="CDD" id="cd09270">
    <property type="entry name" value="RNase_H2-B"/>
    <property type="match status" value="1"/>
</dbReference>
<keyword evidence="10" id="KW-1185">Reference proteome</keyword>
<feature type="region of interest" description="Disordered" evidence="6">
    <location>
        <begin position="260"/>
        <end position="299"/>
    </location>
</feature>
<organism evidence="9 10">
    <name type="scientific">Colletotrichum shisoi</name>
    <dbReference type="NCBI Taxonomy" id="2078593"/>
    <lineage>
        <taxon>Eukaryota</taxon>
        <taxon>Fungi</taxon>
        <taxon>Dikarya</taxon>
        <taxon>Ascomycota</taxon>
        <taxon>Pezizomycotina</taxon>
        <taxon>Sordariomycetes</taxon>
        <taxon>Hypocreomycetidae</taxon>
        <taxon>Glomerellales</taxon>
        <taxon>Glomerellaceae</taxon>
        <taxon>Colletotrichum</taxon>
        <taxon>Colletotrichum destructivum species complex</taxon>
    </lineage>
</organism>
<feature type="compositionally biased region" description="Polar residues" evidence="6">
    <location>
        <begin position="261"/>
        <end position="293"/>
    </location>
</feature>
<accession>A0A5Q4BTC2</accession>
<evidence type="ECO:0000313" key="9">
    <source>
        <dbReference type="EMBL" id="TQN70312.1"/>
    </source>
</evidence>
<evidence type="ECO:0000259" key="7">
    <source>
        <dbReference type="Pfam" id="PF09468"/>
    </source>
</evidence>
<dbReference type="AlphaFoldDB" id="A0A5Q4BTC2"/>
<evidence type="ECO:0000256" key="3">
    <source>
        <dbReference type="ARBA" id="ARBA00023242"/>
    </source>
</evidence>
<dbReference type="InterPro" id="IPR019024">
    <property type="entry name" value="RNase_H2_suB_wHTH"/>
</dbReference>
<feature type="region of interest" description="Disordered" evidence="6">
    <location>
        <begin position="381"/>
        <end position="426"/>
    </location>
</feature>
<dbReference type="PANTHER" id="PTHR13383:SF11">
    <property type="entry name" value="RIBONUCLEASE H2 SUBUNIT B"/>
    <property type="match status" value="1"/>
</dbReference>
<feature type="domain" description="Rnh202 triple barrel" evidence="8">
    <location>
        <begin position="40"/>
        <end position="126"/>
    </location>
</feature>
<evidence type="ECO:0000256" key="6">
    <source>
        <dbReference type="SAM" id="MobiDB-lite"/>
    </source>
</evidence>
<dbReference type="Pfam" id="PF09468">
    <property type="entry name" value="RNase_H2-Ydr279"/>
    <property type="match status" value="1"/>
</dbReference>
<feature type="domain" description="Ribonuclease H2 subunit B wHTH" evidence="7">
    <location>
        <begin position="129"/>
        <end position="345"/>
    </location>
</feature>
<evidence type="ECO:0000256" key="1">
    <source>
        <dbReference type="ARBA" id="ARBA00004123"/>
    </source>
</evidence>
<sequence>MARTRSTKSAPAAKPASTIASSTAKYTLPEEPSSAPKLFVIPQKVTKDARIVSLPNPRYSKPTRYLLCPDTGIYEFTKIAAPKTTPRSWFIETAAGHLEEPASKEQSQLDAQVINGADLFVATLVDPLFLLVPVLFGSTSTKNPETKRLFLSSDDHFDALSTSFSHMSEALRCPKTQALFESRMESVCDTVDAGDEKMYRLSEKKLILQILSKARSMGSSGLPATMEEKFVKKALEAPIQVQKSQAIVNAVVKQGLETVTDESSGNAAKNESGESQSSISTEDGTATSTSNAPTVATSVEDEVVEETVVSAIQASDEVMGLQRLRVAFGFICSSYLATGMASSLKELLADKETSGVDFSPLDDYLAQLAKLRTEAASSRSMADYSRKRMLDEEEEEARAEKKRKVEGEKKKKASQSRGVKALEKVNTKGMKKMSDFFKKK</sequence>
<keyword evidence="3" id="KW-0539">Nucleus</keyword>
<gene>
    <name evidence="9" type="primary">Rnh202</name>
    <name evidence="9" type="ORF">CSHISOI_05039</name>
</gene>
<comment type="caution">
    <text evidence="9">The sequence shown here is derived from an EMBL/GenBank/DDBJ whole genome shotgun (WGS) entry which is preliminary data.</text>
</comment>
<comment type="function">
    <text evidence="4">Non catalytic subunit of RNase H2, an endonuclease that specifically degrades the RNA of RNA:DNA hybrids. Participates in DNA replication, possibly by mediating the removal of lagging-strand Okazaki fragment RNA primers during DNA replication. Mediates the excision of single ribonucleotides from DNA:RNA duplexes.</text>
</comment>
<dbReference type="Pfam" id="PF17745">
    <property type="entry name" value="Ydr279_N"/>
    <property type="match status" value="1"/>
</dbReference>
<dbReference type="Proteomes" id="UP000326340">
    <property type="component" value="Unassembled WGS sequence"/>
</dbReference>
<dbReference type="Gene3D" id="1.10.20.120">
    <property type="match status" value="1"/>
</dbReference>
<feature type="compositionally biased region" description="Low complexity" evidence="6">
    <location>
        <begin position="7"/>
        <end position="25"/>
    </location>
</feature>
<evidence type="ECO:0000259" key="8">
    <source>
        <dbReference type="Pfam" id="PF17745"/>
    </source>
</evidence>
<evidence type="ECO:0000256" key="4">
    <source>
        <dbReference type="ARBA" id="ARBA00024778"/>
    </source>
</evidence>
<feature type="region of interest" description="Disordered" evidence="6">
    <location>
        <begin position="1"/>
        <end position="30"/>
    </location>
</feature>
<evidence type="ECO:0000313" key="10">
    <source>
        <dbReference type="Proteomes" id="UP000326340"/>
    </source>
</evidence>
<dbReference type="Gene3D" id="2.20.25.530">
    <property type="match status" value="1"/>
</dbReference>